<sequence>MYRNYTENAEYCRCQLNDQTYETGCFSTLICFIQARAVLMPLECKKLRSHLHPTDWQKSRPVVVFFAALAMFPTKPVTQVFI</sequence>
<organism evidence="1 2">
    <name type="scientific">Steinernema glaseri</name>
    <dbReference type="NCBI Taxonomy" id="37863"/>
    <lineage>
        <taxon>Eukaryota</taxon>
        <taxon>Metazoa</taxon>
        <taxon>Ecdysozoa</taxon>
        <taxon>Nematoda</taxon>
        <taxon>Chromadorea</taxon>
        <taxon>Rhabditida</taxon>
        <taxon>Tylenchina</taxon>
        <taxon>Panagrolaimomorpha</taxon>
        <taxon>Strongyloidoidea</taxon>
        <taxon>Steinernematidae</taxon>
        <taxon>Steinernema</taxon>
    </lineage>
</organism>
<dbReference type="WBParaSite" id="L893_g20114.t1">
    <property type="protein sequence ID" value="L893_g20114.t1"/>
    <property type="gene ID" value="L893_g20114"/>
</dbReference>
<accession>A0A1I7YVE9</accession>
<evidence type="ECO:0000313" key="2">
    <source>
        <dbReference type="WBParaSite" id="L893_g20114.t1"/>
    </source>
</evidence>
<proteinExistence type="predicted"/>
<name>A0A1I7YVE9_9BILA</name>
<keyword evidence="1" id="KW-1185">Reference proteome</keyword>
<reference evidence="2" key="1">
    <citation type="submission" date="2016-11" db="UniProtKB">
        <authorList>
            <consortium name="WormBaseParasite"/>
        </authorList>
    </citation>
    <scope>IDENTIFICATION</scope>
</reference>
<protein>
    <submittedName>
        <fullName evidence="2">Phlebovirus_G2 domain-containing protein</fullName>
    </submittedName>
</protein>
<dbReference type="Proteomes" id="UP000095287">
    <property type="component" value="Unplaced"/>
</dbReference>
<dbReference type="AlphaFoldDB" id="A0A1I7YVE9"/>
<evidence type="ECO:0000313" key="1">
    <source>
        <dbReference type="Proteomes" id="UP000095287"/>
    </source>
</evidence>